<keyword evidence="3" id="KW-1185">Reference proteome</keyword>
<evidence type="ECO:0000313" key="3">
    <source>
        <dbReference type="Proteomes" id="UP001167796"/>
    </source>
</evidence>
<gene>
    <name evidence="2" type="ORF">Q5H92_22890</name>
</gene>
<evidence type="ECO:0000256" key="1">
    <source>
        <dbReference type="SAM" id="MobiDB-lite"/>
    </source>
</evidence>
<evidence type="ECO:0000313" key="2">
    <source>
        <dbReference type="EMBL" id="MDO7849229.1"/>
    </source>
</evidence>
<protein>
    <recommendedName>
        <fullName evidence="4">Terminase</fullName>
    </recommendedName>
</protein>
<name>A0ABT9AIQ5_9BACT</name>
<proteinExistence type="predicted"/>
<dbReference type="RefSeq" id="WP_305013897.1">
    <property type="nucleotide sequence ID" value="NZ_JAUQSX010000015.1"/>
</dbReference>
<sequence>MSKPKISPLHFNRPQLRFIVTLMMSAISIWGRATGKSSLIAWLMHLIVENLPRSAWGLCGQTYEQILTRTLPSTIASLARIGYVQGIHYVIGVKPLKHFGMPYETPQKWNHAITFYNGTVFHMISLDGGGGSARGLNLDGILADESLLLNKEKFDDEVLPANRGNERQAWAGHRLHHGVFHFTSMPYGNQGKWLLEGAKHYQNSGKDYESLSRQLITLQLKYIDNKDREARRRVWLEIQQLTKELRYYCDENGQLYSEANVFENLTNVGIRFLEQARRSLTDFTFRVEMLNQKPSTVEAGFYPTLDLAKHTYEAFNYNHLDGEDFNLKRLLRLQEYPDSRQDADCDSALPLRIAPDWGGRASFITVAQVHAKQREYRMLNAYHVKHPELIRHIAEKFITYYAYHLNKRVVFIEDAEYGNSRVGNSTETYNQLFVRLLREAKWKVEVKKLGRAPSYQVRYLLAHDLLAEIDPNCWRIRFNKHHCKDLLIAMQLTSIKEGSRGIEKDKDAEKDASVPSEEAPHYTDTFDLHLASIDDTILKPSTDWNGFVMVSN</sequence>
<accession>A0ABT9AIQ5</accession>
<feature type="region of interest" description="Disordered" evidence="1">
    <location>
        <begin position="500"/>
        <end position="520"/>
    </location>
</feature>
<dbReference type="EMBL" id="JAUQSX010000015">
    <property type="protein sequence ID" value="MDO7849229.1"/>
    <property type="molecule type" value="Genomic_DNA"/>
</dbReference>
<dbReference type="Proteomes" id="UP001167796">
    <property type="component" value="Unassembled WGS sequence"/>
</dbReference>
<evidence type="ECO:0008006" key="4">
    <source>
        <dbReference type="Google" id="ProtNLM"/>
    </source>
</evidence>
<reference evidence="2" key="1">
    <citation type="submission" date="2023-07" db="EMBL/GenBank/DDBJ databases">
        <authorList>
            <person name="Kim M.K."/>
        </authorList>
    </citation>
    <scope>NUCLEOTIDE SEQUENCE</scope>
    <source>
        <strain evidence="2">M29</strain>
    </source>
</reference>
<dbReference type="Gene3D" id="3.40.50.300">
    <property type="entry name" value="P-loop containing nucleotide triphosphate hydrolases"/>
    <property type="match status" value="1"/>
</dbReference>
<organism evidence="2 3">
    <name type="scientific">Hymenobacter mellowenesis</name>
    <dbReference type="NCBI Taxonomy" id="3063995"/>
    <lineage>
        <taxon>Bacteria</taxon>
        <taxon>Pseudomonadati</taxon>
        <taxon>Bacteroidota</taxon>
        <taxon>Cytophagia</taxon>
        <taxon>Cytophagales</taxon>
        <taxon>Hymenobacteraceae</taxon>
        <taxon>Hymenobacter</taxon>
    </lineage>
</organism>
<dbReference type="InterPro" id="IPR027417">
    <property type="entry name" value="P-loop_NTPase"/>
</dbReference>
<comment type="caution">
    <text evidence="2">The sequence shown here is derived from an EMBL/GenBank/DDBJ whole genome shotgun (WGS) entry which is preliminary data.</text>
</comment>